<dbReference type="UniPathway" id="UPA00138"/>
<dbReference type="Pfam" id="PF00391">
    <property type="entry name" value="PEP-utilizers"/>
    <property type="match status" value="1"/>
</dbReference>
<evidence type="ECO:0000256" key="5">
    <source>
        <dbReference type="ARBA" id="ARBA00011996"/>
    </source>
</evidence>
<evidence type="ECO:0000256" key="12">
    <source>
        <dbReference type="ARBA" id="ARBA00022842"/>
    </source>
</evidence>
<dbReference type="AlphaFoldDB" id="A0A7C4ARP5"/>
<keyword evidence="9" id="KW-0547">Nucleotide-binding</keyword>
<reference evidence="17" key="1">
    <citation type="journal article" date="2020" name="mSystems">
        <title>Genome- and Community-Level Interaction Insights into Carbon Utilization and Element Cycling Functions of Hydrothermarchaeota in Hydrothermal Sediment.</title>
        <authorList>
            <person name="Zhou Z."/>
            <person name="Liu Y."/>
            <person name="Xu W."/>
            <person name="Pan J."/>
            <person name="Luo Z.H."/>
            <person name="Li M."/>
        </authorList>
    </citation>
    <scope>NUCLEOTIDE SEQUENCE [LARGE SCALE GENOMIC DNA]</scope>
    <source>
        <strain evidence="17">SpSt-769</strain>
    </source>
</reference>
<keyword evidence="8" id="KW-0479">Metal-binding</keyword>
<evidence type="ECO:0000256" key="14">
    <source>
        <dbReference type="ARBA" id="ARBA00047700"/>
    </source>
</evidence>
<keyword evidence="12" id="KW-0460">Magnesium</keyword>
<dbReference type="InterPro" id="IPR036637">
    <property type="entry name" value="Phosphohistidine_dom_sf"/>
</dbReference>
<comment type="function">
    <text evidence="2">Catalyzes the phosphorylation of pyruvate to phosphoenolpyruvate.</text>
</comment>
<evidence type="ECO:0000256" key="9">
    <source>
        <dbReference type="ARBA" id="ARBA00022741"/>
    </source>
</evidence>
<proteinExistence type="inferred from homology"/>
<dbReference type="InterPro" id="IPR002192">
    <property type="entry name" value="PPDK_AMP/ATP-bd"/>
</dbReference>
<evidence type="ECO:0000256" key="11">
    <source>
        <dbReference type="ARBA" id="ARBA00022840"/>
    </source>
</evidence>
<evidence type="ECO:0000256" key="8">
    <source>
        <dbReference type="ARBA" id="ARBA00022723"/>
    </source>
</evidence>
<dbReference type="GO" id="GO:0008986">
    <property type="term" value="F:pyruvate, water dikinase activity"/>
    <property type="evidence" value="ECO:0007669"/>
    <property type="project" value="UniProtKB-EC"/>
</dbReference>
<feature type="domain" description="Pyruvate phosphate dikinase AMP/ATP-binding" evidence="16">
    <location>
        <begin position="129"/>
        <end position="427"/>
    </location>
</feature>
<dbReference type="InterPro" id="IPR008279">
    <property type="entry name" value="PEP-util_enz_mobile_dom"/>
</dbReference>
<keyword evidence="11" id="KW-0067">ATP-binding</keyword>
<dbReference type="PANTHER" id="PTHR43030:SF1">
    <property type="entry name" value="PHOSPHOENOLPYRUVATE SYNTHASE"/>
    <property type="match status" value="1"/>
</dbReference>
<dbReference type="Gene3D" id="3.50.30.10">
    <property type="entry name" value="Phosphohistidine domain"/>
    <property type="match status" value="1"/>
</dbReference>
<dbReference type="SUPFAM" id="SSF56059">
    <property type="entry name" value="Glutathione synthetase ATP-binding domain-like"/>
    <property type="match status" value="1"/>
</dbReference>
<evidence type="ECO:0000256" key="3">
    <source>
        <dbReference type="ARBA" id="ARBA00004742"/>
    </source>
</evidence>
<keyword evidence="10" id="KW-0418">Kinase</keyword>
<evidence type="ECO:0000313" key="17">
    <source>
        <dbReference type="EMBL" id="HGH60687.1"/>
    </source>
</evidence>
<gene>
    <name evidence="17" type="ORF">ENV54_05245</name>
</gene>
<dbReference type="GO" id="GO:0005524">
    <property type="term" value="F:ATP binding"/>
    <property type="evidence" value="ECO:0007669"/>
    <property type="project" value="UniProtKB-KW"/>
</dbReference>
<evidence type="ECO:0000256" key="7">
    <source>
        <dbReference type="ARBA" id="ARBA00022679"/>
    </source>
</evidence>
<evidence type="ECO:0000259" key="16">
    <source>
        <dbReference type="Pfam" id="PF01326"/>
    </source>
</evidence>
<dbReference type="GO" id="GO:0046872">
    <property type="term" value="F:metal ion binding"/>
    <property type="evidence" value="ECO:0007669"/>
    <property type="project" value="UniProtKB-KW"/>
</dbReference>
<dbReference type="EMBL" id="DTGT01000163">
    <property type="protein sequence ID" value="HGH60687.1"/>
    <property type="molecule type" value="Genomic_DNA"/>
</dbReference>
<evidence type="ECO:0000259" key="15">
    <source>
        <dbReference type="Pfam" id="PF00391"/>
    </source>
</evidence>
<sequence>MWQLAKNLFSAALSRKKGVVDFRQVFEHFQTLLRNHQTAMELIADLGEKSGGDYIFDRKYLSDSVQQLQDLLLHMIKSLNLIASNRYAELYATLDNVFLPIEAELKGRIALQDAPYVVHLTDDLFEAPELLGGKAHRLAQVIQRLRLPVPNGFVVTNKAYHRYLEYNDLADKIHAWVEAWASGEEELERTSVQIRYSILAGIVPPDLFREIQKHAHKAANSWAVRSSAHGEDGELSFAGLHESLLNVLPDQIPEAYKRVLASLYSAESLSYRHQMGVLGEEPAMAVLCQEMIQSRASGVIQTSCVDPLRPDCVTIYASFGLGRTVVEGKGEADTYFVEKYPPHAITMSLVSEKEYEVTSAVGGGEEETHIPQRRQNEPAISEATIQLLAKWGVALERYFKRPQEIEWAEDEKGAAWILQSRDLVLSKSADRPEQDVCDSCASYPVLVRDKGVVAHAGVGSGKVFVIQSNEDMKKFPEGAVLVAKYTAPWLAQVVPSAAAIITERGSAAGHLATIAREFRVPALLNVDDACSILTNGTEITLDTHHRTIYLGRVKELIQYELLQSTVFEESAEFRLLRRLLKRIAPLHLVDPHSPDFTPKGCKSAHDLIRFIHEKAIQELMDLPSFVHRFQGVKIWTLVSEVPIDLKIFDLDDAISPDVEGDKVVIDQVNSPPLQALWTGVSRRDVWSTEPVDLDLRGLMSSLTRNWDAQGQGASASNFNLAVVNKSYLNLHLRLGYHFNLIDVMMDEEPRHNYIYFRFVGGVTDITRRSRRAQLLENILSRYHFNAVTKGDLIVARLLHLPKKEIEHRLQVLGALIGFTRQLDIQLRSDDDIERFVQEFFNRHDQLARSLS</sequence>
<protein>
    <recommendedName>
        <fullName evidence="6">Phosphoenolpyruvate synthase</fullName>
        <ecNumber evidence="5">2.7.9.2</ecNumber>
    </recommendedName>
    <alternativeName>
        <fullName evidence="13">Pyruvate, water dikinase</fullName>
    </alternativeName>
</protein>
<dbReference type="Gene3D" id="3.30.470.20">
    <property type="entry name" value="ATP-grasp fold, B domain"/>
    <property type="match status" value="1"/>
</dbReference>
<dbReference type="Gene3D" id="3.30.1490.20">
    <property type="entry name" value="ATP-grasp fold, A domain"/>
    <property type="match status" value="1"/>
</dbReference>
<evidence type="ECO:0000256" key="13">
    <source>
        <dbReference type="ARBA" id="ARBA00033470"/>
    </source>
</evidence>
<evidence type="ECO:0000256" key="6">
    <source>
        <dbReference type="ARBA" id="ARBA00021623"/>
    </source>
</evidence>
<organism evidence="17">
    <name type="scientific">Desulfomonile tiedjei</name>
    <dbReference type="NCBI Taxonomy" id="2358"/>
    <lineage>
        <taxon>Bacteria</taxon>
        <taxon>Pseudomonadati</taxon>
        <taxon>Thermodesulfobacteriota</taxon>
        <taxon>Desulfomonilia</taxon>
        <taxon>Desulfomonilales</taxon>
        <taxon>Desulfomonilaceae</taxon>
        <taxon>Desulfomonile</taxon>
    </lineage>
</organism>
<dbReference type="EC" id="2.7.9.2" evidence="5"/>
<dbReference type="Pfam" id="PF01326">
    <property type="entry name" value="PPDK_N"/>
    <property type="match status" value="1"/>
</dbReference>
<dbReference type="SUPFAM" id="SSF52009">
    <property type="entry name" value="Phosphohistidine domain"/>
    <property type="match status" value="1"/>
</dbReference>
<evidence type="ECO:0000256" key="2">
    <source>
        <dbReference type="ARBA" id="ARBA00002988"/>
    </source>
</evidence>
<comment type="cofactor">
    <cofactor evidence="1">
        <name>Mg(2+)</name>
        <dbReference type="ChEBI" id="CHEBI:18420"/>
    </cofactor>
</comment>
<evidence type="ECO:0000256" key="1">
    <source>
        <dbReference type="ARBA" id="ARBA00001946"/>
    </source>
</evidence>
<evidence type="ECO:0000256" key="4">
    <source>
        <dbReference type="ARBA" id="ARBA00007837"/>
    </source>
</evidence>
<dbReference type="PANTHER" id="PTHR43030">
    <property type="entry name" value="PHOSPHOENOLPYRUVATE SYNTHASE"/>
    <property type="match status" value="1"/>
</dbReference>
<name>A0A7C4ARP5_9BACT</name>
<comment type="catalytic activity">
    <reaction evidence="14">
        <text>pyruvate + ATP + H2O = phosphoenolpyruvate + AMP + phosphate + 2 H(+)</text>
        <dbReference type="Rhea" id="RHEA:11364"/>
        <dbReference type="ChEBI" id="CHEBI:15361"/>
        <dbReference type="ChEBI" id="CHEBI:15377"/>
        <dbReference type="ChEBI" id="CHEBI:15378"/>
        <dbReference type="ChEBI" id="CHEBI:30616"/>
        <dbReference type="ChEBI" id="CHEBI:43474"/>
        <dbReference type="ChEBI" id="CHEBI:58702"/>
        <dbReference type="ChEBI" id="CHEBI:456215"/>
        <dbReference type="EC" id="2.7.9.2"/>
    </reaction>
</comment>
<dbReference type="InterPro" id="IPR006319">
    <property type="entry name" value="PEP_synth"/>
</dbReference>
<comment type="pathway">
    <text evidence="3">Carbohydrate biosynthesis; gluconeogenesis.</text>
</comment>
<dbReference type="GO" id="GO:0006094">
    <property type="term" value="P:gluconeogenesis"/>
    <property type="evidence" value="ECO:0007669"/>
    <property type="project" value="UniProtKB-UniPathway"/>
</dbReference>
<dbReference type="InterPro" id="IPR013815">
    <property type="entry name" value="ATP_grasp_subdomain_1"/>
</dbReference>
<accession>A0A7C4ARP5</accession>
<comment type="similarity">
    <text evidence="4">Belongs to the PEP-utilizing enzyme family.</text>
</comment>
<evidence type="ECO:0000256" key="10">
    <source>
        <dbReference type="ARBA" id="ARBA00022777"/>
    </source>
</evidence>
<keyword evidence="7" id="KW-0808">Transferase</keyword>
<comment type="caution">
    <text evidence="17">The sequence shown here is derived from an EMBL/GenBank/DDBJ whole genome shotgun (WGS) entry which is preliminary data.</text>
</comment>
<feature type="domain" description="PEP-utilising enzyme mobile" evidence="15">
    <location>
        <begin position="475"/>
        <end position="544"/>
    </location>
</feature>